<evidence type="ECO:0000256" key="3">
    <source>
        <dbReference type="ARBA" id="ARBA00022475"/>
    </source>
</evidence>
<sequence length="937" mass="106012">MEKYIPLLSRKKKQRSLSNKLSWGWLYCRTMLKGETTNAIGSHLSLEKFKAIPCSFLSFICQCVLYYQCVAGMAHHAIVFTCWFLLIVPMLCQFINNHQCIYQGEERNQNFYQDGDVIVGGLFPLHYTPVTTVWSFQKKPAPTEYKYLNPRALRWMSTMTFAVMEINQRKDLLPNLTLGYHIRDSSDDIPTSLKGSLLLVNGQPDMRQGSSCAEVRRQPSPVIVGDAASGVSMAVLRTLGSFSVPLVSYFASCSCLSNKKEFPAFMRTMPSDEFQIKALAKLVHYYQWSWVGVIGVESDYARFAIQLFLKESARYNVCPAYVHFYPVTLSKDALRELMHNIQASTATVILNFSGESELQTILQECRQQNITHLQWIASEAWATSKALWVEFSDILQGTLGFAIRKAEIPNLYSYLRELNTSNIHAYNFLTEFWEETFNCQVNRSLNTHIHKEGVKNRGPCSGRESLDDVYSPYADVTQLRVSYNVYKAIYLIAHTLHDMSTCVPGEGPFQNGTCGSLNPILPWQLLSYMKRTSFTTLGEDVRFDENGDPIASYDLMNWQVAEDGSLLLVKVGFFDASLKEDRDLVINESVITWHRENKAPESVCSKSCLPGSRKARRKGEPICCFDCIPCGEGEISNQTDSIDCLRCSKETWPNQARDQCMPKTLEYLSFQEPLGIVLWAVSTFGAFLTAAVLFVFVIYRKTPVIRGNNMELSFLLLLFLCACFLIGLTFIGKPSNWLCQIRYTAFGISFALCIACILAKTIVVLMAFRATLPGSNVMKWFGPAQQRLSVILCSCVQALICIIWLTTKPPSAAYNTEFMSATIIVECNVGSELGFWCVLGYIGLLACMCFLIAFFARKLPDNYNEAKFITFSMLIFFAVWITFIPVYVSTRGKYMVAVHVFAILASAFGLLLCIFAPKCYIVLLRPEKNSKKHMMKK</sequence>
<evidence type="ECO:0000256" key="7">
    <source>
        <dbReference type="ARBA" id="ARBA00023040"/>
    </source>
</evidence>
<dbReference type="InParanoid" id="A0A3B1IZQ1"/>
<evidence type="ECO:0000256" key="8">
    <source>
        <dbReference type="ARBA" id="ARBA00023136"/>
    </source>
</evidence>
<dbReference type="CDD" id="cd06364">
    <property type="entry name" value="PBP1_CaSR"/>
    <property type="match status" value="1"/>
</dbReference>
<dbReference type="InterPro" id="IPR017978">
    <property type="entry name" value="GPCR_3_C"/>
</dbReference>
<dbReference type="InterPro" id="IPR000337">
    <property type="entry name" value="GPCR_3"/>
</dbReference>
<keyword evidence="15" id="KW-1185">Reference proteome</keyword>
<dbReference type="FunFam" id="3.40.50.2300:FF:000016">
    <property type="entry name" value="Taste 1 receptor member 2"/>
    <property type="match status" value="1"/>
</dbReference>
<evidence type="ECO:0000256" key="10">
    <source>
        <dbReference type="ARBA" id="ARBA00023180"/>
    </source>
</evidence>
<dbReference type="Pfam" id="PF00003">
    <property type="entry name" value="7tm_3"/>
    <property type="match status" value="1"/>
</dbReference>
<dbReference type="GO" id="GO:0004930">
    <property type="term" value="F:G protein-coupled receptor activity"/>
    <property type="evidence" value="ECO:0007669"/>
    <property type="project" value="UniProtKB-KW"/>
</dbReference>
<dbReference type="InterPro" id="IPR011500">
    <property type="entry name" value="GPCR_3_9-Cys_dom"/>
</dbReference>
<dbReference type="Gene3D" id="2.10.50.30">
    <property type="entry name" value="GPCR, family 3, nine cysteines domain"/>
    <property type="match status" value="1"/>
</dbReference>
<keyword evidence="3" id="KW-1003">Cell membrane</keyword>
<accession>A0A3B1IZQ1</accession>
<dbReference type="Proteomes" id="UP000018467">
    <property type="component" value="Unassembled WGS sequence"/>
</dbReference>
<dbReference type="PROSITE" id="PS00981">
    <property type="entry name" value="G_PROTEIN_RECEP_F3_3"/>
    <property type="match status" value="1"/>
</dbReference>
<organism evidence="14 15">
    <name type="scientific">Astyanax mexicanus</name>
    <name type="common">Blind cave fish</name>
    <name type="synonym">Astyanax fasciatus mexicanus</name>
    <dbReference type="NCBI Taxonomy" id="7994"/>
    <lineage>
        <taxon>Eukaryota</taxon>
        <taxon>Metazoa</taxon>
        <taxon>Chordata</taxon>
        <taxon>Craniata</taxon>
        <taxon>Vertebrata</taxon>
        <taxon>Euteleostomi</taxon>
        <taxon>Actinopterygii</taxon>
        <taxon>Neopterygii</taxon>
        <taxon>Teleostei</taxon>
        <taxon>Ostariophysi</taxon>
        <taxon>Characiformes</taxon>
        <taxon>Characoidei</taxon>
        <taxon>Acestrorhamphidae</taxon>
        <taxon>Acestrorhamphinae</taxon>
        <taxon>Astyanax</taxon>
    </lineage>
</organism>
<keyword evidence="5" id="KW-0732">Signal</keyword>
<proteinExistence type="inferred from homology"/>
<evidence type="ECO:0000313" key="14">
    <source>
        <dbReference type="Ensembl" id="ENSAMXP00000034619.1"/>
    </source>
</evidence>
<comment type="subcellular location">
    <subcellularLocation>
        <location evidence="1">Cell membrane</location>
        <topology evidence="1">Multi-pass membrane protein</topology>
    </subcellularLocation>
</comment>
<protein>
    <submittedName>
        <fullName evidence="14">Extracellular calcium-sensing receptor-like</fullName>
    </submittedName>
</protein>
<dbReference type="CDD" id="cd15283">
    <property type="entry name" value="7tmC_V2R_pheromone"/>
    <property type="match status" value="1"/>
</dbReference>
<dbReference type="SUPFAM" id="SSF53822">
    <property type="entry name" value="Periplasmic binding protein-like I"/>
    <property type="match status" value="1"/>
</dbReference>
<dbReference type="InterPro" id="IPR028082">
    <property type="entry name" value="Peripla_BP_I"/>
</dbReference>
<feature type="transmembrane region" description="Helical" evidence="12">
    <location>
        <begin position="833"/>
        <end position="856"/>
    </location>
</feature>
<dbReference type="PROSITE" id="PS50259">
    <property type="entry name" value="G_PROTEIN_RECEP_F3_4"/>
    <property type="match status" value="1"/>
</dbReference>
<dbReference type="InterPro" id="IPR004073">
    <property type="entry name" value="GPCR_3_vmron_rcpt_2"/>
</dbReference>
<dbReference type="InterPro" id="IPR000068">
    <property type="entry name" value="GPCR_3_Ca_sens_rcpt-rel"/>
</dbReference>
<feature type="transmembrane region" description="Helical" evidence="12">
    <location>
        <begin position="711"/>
        <end position="731"/>
    </location>
</feature>
<dbReference type="Ensembl" id="ENSAMXT00000049261.1">
    <property type="protein sequence ID" value="ENSAMXP00000034619.1"/>
    <property type="gene ID" value="ENSAMXG00000043871.1"/>
</dbReference>
<dbReference type="Bgee" id="ENSAMXG00000043871">
    <property type="expression patterns" value="Expressed in testis and 3 other cell types or tissues"/>
</dbReference>
<dbReference type="STRING" id="7994.ENSAMXP00000034619"/>
<keyword evidence="4 12" id="KW-0812">Transmembrane</keyword>
<dbReference type="InterPro" id="IPR038550">
    <property type="entry name" value="GPCR_3_9-Cys_sf"/>
</dbReference>
<evidence type="ECO:0000256" key="12">
    <source>
        <dbReference type="SAM" id="Phobius"/>
    </source>
</evidence>
<evidence type="ECO:0000259" key="13">
    <source>
        <dbReference type="PROSITE" id="PS50259"/>
    </source>
</evidence>
<evidence type="ECO:0000256" key="9">
    <source>
        <dbReference type="ARBA" id="ARBA00023170"/>
    </source>
</evidence>
<name>A0A3B1IZQ1_ASTMX</name>
<feature type="transmembrane region" description="Helical" evidence="12">
    <location>
        <begin position="868"/>
        <end position="888"/>
    </location>
</feature>
<feature type="domain" description="G-protein coupled receptors family 3 profile" evidence="13">
    <location>
        <begin position="674"/>
        <end position="937"/>
    </location>
</feature>
<dbReference type="PANTHER" id="PTHR24061:SF511">
    <property type="entry name" value="EXTRACELLULAR CALCIUM-SENSING RECEPTOR-RELATED"/>
    <property type="match status" value="1"/>
</dbReference>
<evidence type="ECO:0000256" key="4">
    <source>
        <dbReference type="ARBA" id="ARBA00022692"/>
    </source>
</evidence>
<dbReference type="Pfam" id="PF07562">
    <property type="entry name" value="NCD3G"/>
    <property type="match status" value="1"/>
</dbReference>
<keyword evidence="10" id="KW-0325">Glycoprotein</keyword>
<keyword evidence="6 12" id="KW-1133">Transmembrane helix</keyword>
<keyword evidence="8 12" id="KW-0472">Membrane</keyword>
<evidence type="ECO:0000256" key="1">
    <source>
        <dbReference type="ARBA" id="ARBA00004651"/>
    </source>
</evidence>
<evidence type="ECO:0000256" key="6">
    <source>
        <dbReference type="ARBA" id="ARBA00022989"/>
    </source>
</evidence>
<reference evidence="14" key="4">
    <citation type="submission" date="2025-09" db="UniProtKB">
        <authorList>
            <consortium name="Ensembl"/>
        </authorList>
    </citation>
    <scope>IDENTIFICATION</scope>
</reference>
<evidence type="ECO:0000256" key="2">
    <source>
        <dbReference type="ARBA" id="ARBA00007242"/>
    </source>
</evidence>
<feature type="transmembrane region" description="Helical" evidence="12">
    <location>
        <begin position="788"/>
        <end position="807"/>
    </location>
</feature>
<dbReference type="PANTHER" id="PTHR24061">
    <property type="entry name" value="CALCIUM-SENSING RECEPTOR-RELATED"/>
    <property type="match status" value="1"/>
</dbReference>
<reference evidence="15" key="2">
    <citation type="journal article" date="2014" name="Nat. Commun.">
        <title>The cavefish genome reveals candidate genes for eye loss.</title>
        <authorList>
            <person name="McGaugh S.E."/>
            <person name="Gross J.B."/>
            <person name="Aken B."/>
            <person name="Blin M."/>
            <person name="Borowsky R."/>
            <person name="Chalopin D."/>
            <person name="Hinaux H."/>
            <person name="Jeffery W.R."/>
            <person name="Keene A."/>
            <person name="Ma L."/>
            <person name="Minx P."/>
            <person name="Murphy D."/>
            <person name="O'Quin K.E."/>
            <person name="Retaux S."/>
            <person name="Rohner N."/>
            <person name="Searle S.M."/>
            <person name="Stahl B.A."/>
            <person name="Tabin C."/>
            <person name="Volff J.N."/>
            <person name="Yoshizawa M."/>
            <person name="Warren W.C."/>
        </authorList>
    </citation>
    <scope>NUCLEOTIDE SEQUENCE [LARGE SCALE GENOMIC DNA]</scope>
    <source>
        <strain evidence="15">female</strain>
    </source>
</reference>
<dbReference type="GO" id="GO:0005886">
    <property type="term" value="C:plasma membrane"/>
    <property type="evidence" value="ECO:0007669"/>
    <property type="project" value="UniProtKB-SubCell"/>
</dbReference>
<evidence type="ECO:0000256" key="5">
    <source>
        <dbReference type="ARBA" id="ARBA00022729"/>
    </source>
</evidence>
<feature type="transmembrane region" description="Helical" evidence="12">
    <location>
        <begin position="676"/>
        <end position="699"/>
    </location>
</feature>
<dbReference type="GeneTree" id="ENSGT01150000286997"/>
<keyword evidence="7" id="KW-0297">G-protein coupled receptor</keyword>
<dbReference type="InterPro" id="IPR017979">
    <property type="entry name" value="GPCR_3_CS"/>
</dbReference>
<dbReference type="InterPro" id="IPR001828">
    <property type="entry name" value="ANF_lig-bd_rcpt"/>
</dbReference>
<evidence type="ECO:0000256" key="11">
    <source>
        <dbReference type="ARBA" id="ARBA00023224"/>
    </source>
</evidence>
<reference evidence="15" key="1">
    <citation type="submission" date="2013-03" db="EMBL/GenBank/DDBJ databases">
        <authorList>
            <person name="Jeffery W."/>
            <person name="Warren W."/>
            <person name="Wilson R.K."/>
        </authorList>
    </citation>
    <scope>NUCLEOTIDE SEQUENCE</scope>
    <source>
        <strain evidence="15">female</strain>
    </source>
</reference>
<feature type="transmembrane region" description="Helical" evidence="12">
    <location>
        <begin position="743"/>
        <end position="768"/>
    </location>
</feature>
<dbReference type="Gene3D" id="3.40.50.2300">
    <property type="match status" value="2"/>
</dbReference>
<dbReference type="PRINTS" id="PR00248">
    <property type="entry name" value="GPCRMGR"/>
</dbReference>
<keyword evidence="9" id="KW-0675">Receptor</keyword>
<dbReference type="PRINTS" id="PR01535">
    <property type="entry name" value="VOMERONASL2R"/>
</dbReference>
<evidence type="ECO:0000313" key="15">
    <source>
        <dbReference type="Proteomes" id="UP000018467"/>
    </source>
</evidence>
<dbReference type="FunCoup" id="A0A3B1IZQ1">
    <property type="interactions" value="1"/>
</dbReference>
<reference evidence="14" key="3">
    <citation type="submission" date="2025-08" db="UniProtKB">
        <authorList>
            <consortium name="Ensembl"/>
        </authorList>
    </citation>
    <scope>IDENTIFICATION</scope>
</reference>
<dbReference type="AlphaFoldDB" id="A0A3B1IZQ1"/>
<comment type="similarity">
    <text evidence="2">Belongs to the G-protein coupled receptor 3 family.</text>
</comment>
<feature type="transmembrane region" description="Helical" evidence="12">
    <location>
        <begin position="894"/>
        <end position="924"/>
    </location>
</feature>
<dbReference type="FunFam" id="2.10.50.30:FF:000002">
    <property type="entry name" value="Vomeronasal 2 receptor, h1"/>
    <property type="match status" value="1"/>
</dbReference>
<dbReference type="Pfam" id="PF01094">
    <property type="entry name" value="ANF_receptor"/>
    <property type="match status" value="1"/>
</dbReference>
<keyword evidence="11" id="KW-0807">Transducer</keyword>